<organism evidence="8 9">
    <name type="scientific">Streptosporangium carneum</name>
    <dbReference type="NCBI Taxonomy" id="47481"/>
    <lineage>
        <taxon>Bacteria</taxon>
        <taxon>Bacillati</taxon>
        <taxon>Actinomycetota</taxon>
        <taxon>Actinomycetes</taxon>
        <taxon>Streptosporangiales</taxon>
        <taxon>Streptosporangiaceae</taxon>
        <taxon>Streptosporangium</taxon>
    </lineage>
</organism>
<dbReference type="InterPro" id="IPR016166">
    <property type="entry name" value="FAD-bd_PCMH"/>
</dbReference>
<keyword evidence="4" id="KW-0274">FAD</keyword>
<dbReference type="Gene3D" id="3.40.462.20">
    <property type="match status" value="1"/>
</dbReference>
<name>A0A9W6MFW8_9ACTN</name>
<comment type="cofactor">
    <cofactor evidence="1">
        <name>FAD</name>
        <dbReference type="ChEBI" id="CHEBI:57692"/>
    </cofactor>
</comment>
<dbReference type="EMBL" id="BSEV01000017">
    <property type="protein sequence ID" value="GLK12552.1"/>
    <property type="molecule type" value="Genomic_DNA"/>
</dbReference>
<evidence type="ECO:0000256" key="4">
    <source>
        <dbReference type="ARBA" id="ARBA00022827"/>
    </source>
</evidence>
<dbReference type="PROSITE" id="PS51387">
    <property type="entry name" value="FAD_PCMH"/>
    <property type="match status" value="1"/>
</dbReference>
<feature type="compositionally biased region" description="Basic and acidic residues" evidence="6">
    <location>
        <begin position="28"/>
        <end position="41"/>
    </location>
</feature>
<dbReference type="InterPro" id="IPR016169">
    <property type="entry name" value="FAD-bd_PCMH_sub2"/>
</dbReference>
<comment type="similarity">
    <text evidence="2">Belongs to the oxygen-dependent FAD-linked oxidoreductase family.</text>
</comment>
<evidence type="ECO:0000256" key="5">
    <source>
        <dbReference type="ARBA" id="ARBA00023002"/>
    </source>
</evidence>
<gene>
    <name evidence="8" type="ORF">GCM10017600_59620</name>
</gene>
<dbReference type="GO" id="GO:0071949">
    <property type="term" value="F:FAD binding"/>
    <property type="evidence" value="ECO:0007669"/>
    <property type="project" value="InterPro"/>
</dbReference>
<keyword evidence="5" id="KW-0560">Oxidoreductase</keyword>
<dbReference type="InterPro" id="IPR012951">
    <property type="entry name" value="BBE"/>
</dbReference>
<protein>
    <submittedName>
        <fullName evidence="8">FAD-linked oxidase</fullName>
    </submittedName>
</protein>
<evidence type="ECO:0000256" key="3">
    <source>
        <dbReference type="ARBA" id="ARBA00022630"/>
    </source>
</evidence>
<comment type="caution">
    <text evidence="8">The sequence shown here is derived from an EMBL/GenBank/DDBJ whole genome shotgun (WGS) entry which is preliminary data.</text>
</comment>
<dbReference type="Pfam" id="PF08031">
    <property type="entry name" value="BBE"/>
    <property type="match status" value="1"/>
</dbReference>
<dbReference type="PANTHER" id="PTHR42973:SF39">
    <property type="entry name" value="FAD-BINDING PCMH-TYPE DOMAIN-CONTAINING PROTEIN"/>
    <property type="match status" value="1"/>
</dbReference>
<dbReference type="AlphaFoldDB" id="A0A9W6MFW8"/>
<feature type="region of interest" description="Disordered" evidence="6">
    <location>
        <begin position="1"/>
        <end position="41"/>
    </location>
</feature>
<reference evidence="8" key="1">
    <citation type="journal article" date="2014" name="Int. J. Syst. Evol. Microbiol.">
        <title>Complete genome sequence of Corynebacterium casei LMG S-19264T (=DSM 44701T), isolated from a smear-ripened cheese.</title>
        <authorList>
            <consortium name="US DOE Joint Genome Institute (JGI-PGF)"/>
            <person name="Walter F."/>
            <person name="Albersmeier A."/>
            <person name="Kalinowski J."/>
            <person name="Ruckert C."/>
        </authorList>
    </citation>
    <scope>NUCLEOTIDE SEQUENCE</scope>
    <source>
        <strain evidence="8">VKM Ac-2007</strain>
    </source>
</reference>
<reference evidence="8" key="2">
    <citation type="submission" date="2023-01" db="EMBL/GenBank/DDBJ databases">
        <authorList>
            <person name="Sun Q."/>
            <person name="Evtushenko L."/>
        </authorList>
    </citation>
    <scope>NUCLEOTIDE SEQUENCE</scope>
    <source>
        <strain evidence="8">VKM Ac-2007</strain>
    </source>
</reference>
<keyword evidence="3" id="KW-0285">Flavoprotein</keyword>
<dbReference type="Gene3D" id="3.30.465.10">
    <property type="match status" value="1"/>
</dbReference>
<keyword evidence="9" id="KW-1185">Reference proteome</keyword>
<evidence type="ECO:0000259" key="7">
    <source>
        <dbReference type="PROSITE" id="PS51387"/>
    </source>
</evidence>
<sequence>MPPLTLGGAAPAVAGRPHPDAEDVTAVRPDRRSGIKIGPDDPRYEPLCRGFNPRWRAEPDHIRLPRTAEEVKNALQEALHEPSTPQRSRITVRSGGHCYEDFVCSADVRVIIDLSLMDGVQIDEATDTVCVEAGVTNGHLYKKLCLPTGRALPGGSCPSVGIGGHVVAGGFGPLSRQHGLTVDYLHAVEVAVVTENGEVELVTATADDTDTDLADLWWAHTGGGGGNFGVITRLWFRGLPPAPRSVFLATGGWEWKHIDEGRFRRIVENFGAFFEQHQGGADDEYADLFGILLLSHASRTEIGLIAQIDSGVRDARRLITDFQHEINSGVKRALGPLTEAHGEFAGLAVLGDLFTGSRRPAAVPWTVVEKVTGAPHNDRCGKHKSAYMRTRLPEDQAGALWQALTADREVSRDAVVQIDSYGSAINRRRPGDTATAQRDSVLKLQHQAYWPVGQSGDDQLRWIRTLYRDMYPHGVPSRGEHTDGCYIGYPDVDLGDPEWNTSGIPWPTLYYGVNYPRLRRAKGRWDPNNVFRHAQSIEPPDGAGPP</sequence>
<dbReference type="GO" id="GO:0016491">
    <property type="term" value="F:oxidoreductase activity"/>
    <property type="evidence" value="ECO:0007669"/>
    <property type="project" value="UniProtKB-KW"/>
</dbReference>
<dbReference type="Pfam" id="PF01565">
    <property type="entry name" value="FAD_binding_4"/>
    <property type="match status" value="1"/>
</dbReference>
<dbReference type="Proteomes" id="UP001143474">
    <property type="component" value="Unassembled WGS sequence"/>
</dbReference>
<dbReference type="InterPro" id="IPR006094">
    <property type="entry name" value="Oxid_FAD_bind_N"/>
</dbReference>
<proteinExistence type="inferred from homology"/>
<accession>A0A9W6MFW8</accession>
<evidence type="ECO:0000256" key="2">
    <source>
        <dbReference type="ARBA" id="ARBA00005466"/>
    </source>
</evidence>
<feature type="domain" description="FAD-binding PCMH-type" evidence="7">
    <location>
        <begin position="55"/>
        <end position="241"/>
    </location>
</feature>
<evidence type="ECO:0000313" key="9">
    <source>
        <dbReference type="Proteomes" id="UP001143474"/>
    </source>
</evidence>
<dbReference type="SUPFAM" id="SSF56176">
    <property type="entry name" value="FAD-binding/transporter-associated domain-like"/>
    <property type="match status" value="1"/>
</dbReference>
<evidence type="ECO:0000313" key="8">
    <source>
        <dbReference type="EMBL" id="GLK12552.1"/>
    </source>
</evidence>
<dbReference type="InterPro" id="IPR036318">
    <property type="entry name" value="FAD-bd_PCMH-like_sf"/>
</dbReference>
<dbReference type="InterPro" id="IPR050416">
    <property type="entry name" value="FAD-linked_Oxidoreductase"/>
</dbReference>
<evidence type="ECO:0000256" key="6">
    <source>
        <dbReference type="SAM" id="MobiDB-lite"/>
    </source>
</evidence>
<dbReference type="PANTHER" id="PTHR42973">
    <property type="entry name" value="BINDING OXIDOREDUCTASE, PUTATIVE (AFU_ORTHOLOGUE AFUA_1G17690)-RELATED"/>
    <property type="match status" value="1"/>
</dbReference>
<evidence type="ECO:0000256" key="1">
    <source>
        <dbReference type="ARBA" id="ARBA00001974"/>
    </source>
</evidence>